<dbReference type="Proteomes" id="UP001057452">
    <property type="component" value="Chromosome 16"/>
</dbReference>
<name>A0ACB9WC66_CHAAC</name>
<accession>A0ACB9WC66</accession>
<sequence>MFDDADWVARLGYLSDIFSKLNQLNLSLQGKDTNVLSLYDKVCGFMEKIKLWQSKCEKGDTSCFLQLNAYIATGECDRAPIVKIVHTHLSKLKNEFNSYFPDIHNKSSTLDWVRNPFVMCINSSIPARLQEDLIDVSSDRSLKMRYSSTPLTQFWCGVEKEYPELGKHALNELLPFGSTYLCEVTFSAITHIKTKHRNRLNLENNLVTAVATISPRLTKLMREKQAQVSH</sequence>
<gene>
    <name evidence="1" type="ORF">KUCAC02_013896</name>
</gene>
<evidence type="ECO:0000313" key="2">
    <source>
        <dbReference type="Proteomes" id="UP001057452"/>
    </source>
</evidence>
<protein>
    <submittedName>
        <fullName evidence="1">Uncharacterized protein</fullName>
    </submittedName>
</protein>
<keyword evidence="2" id="KW-1185">Reference proteome</keyword>
<dbReference type="EMBL" id="CM043800">
    <property type="protein sequence ID" value="KAI4810969.1"/>
    <property type="molecule type" value="Genomic_DNA"/>
</dbReference>
<organism evidence="1 2">
    <name type="scientific">Chaenocephalus aceratus</name>
    <name type="common">Blackfin icefish</name>
    <name type="synonym">Chaenichthys aceratus</name>
    <dbReference type="NCBI Taxonomy" id="36190"/>
    <lineage>
        <taxon>Eukaryota</taxon>
        <taxon>Metazoa</taxon>
        <taxon>Chordata</taxon>
        <taxon>Craniata</taxon>
        <taxon>Vertebrata</taxon>
        <taxon>Euteleostomi</taxon>
        <taxon>Actinopterygii</taxon>
        <taxon>Neopterygii</taxon>
        <taxon>Teleostei</taxon>
        <taxon>Neoteleostei</taxon>
        <taxon>Acanthomorphata</taxon>
        <taxon>Eupercaria</taxon>
        <taxon>Perciformes</taxon>
        <taxon>Notothenioidei</taxon>
        <taxon>Channichthyidae</taxon>
        <taxon>Chaenocephalus</taxon>
    </lineage>
</organism>
<proteinExistence type="predicted"/>
<reference evidence="1" key="1">
    <citation type="submission" date="2022-05" db="EMBL/GenBank/DDBJ databases">
        <title>Chromosome-level genome of Chaenocephalus aceratus.</title>
        <authorList>
            <person name="Park H."/>
        </authorList>
    </citation>
    <scope>NUCLEOTIDE SEQUENCE</scope>
    <source>
        <strain evidence="1">KU_202001</strain>
    </source>
</reference>
<comment type="caution">
    <text evidence="1">The sequence shown here is derived from an EMBL/GenBank/DDBJ whole genome shotgun (WGS) entry which is preliminary data.</text>
</comment>
<evidence type="ECO:0000313" key="1">
    <source>
        <dbReference type="EMBL" id="KAI4810969.1"/>
    </source>
</evidence>